<feature type="domain" description="GH18" evidence="3">
    <location>
        <begin position="29"/>
        <end position="385"/>
    </location>
</feature>
<dbReference type="EMBL" id="ABJB010400842">
    <property type="status" value="NOT_ANNOTATED_CDS"/>
    <property type="molecule type" value="Genomic_DNA"/>
</dbReference>
<dbReference type="GO" id="GO:0005576">
    <property type="term" value="C:extracellular region"/>
    <property type="evidence" value="ECO:0000318"/>
    <property type="project" value="GO_Central"/>
</dbReference>
<dbReference type="EnsemblMetazoa" id="ISCW012985-RA">
    <property type="protein sequence ID" value="ISCW012985-PA"/>
    <property type="gene ID" value="ISCW012985"/>
</dbReference>
<dbReference type="STRING" id="6945.B7QD77"/>
<keyword evidence="6" id="KW-1185">Reference proteome</keyword>
<dbReference type="SUPFAM" id="SSF51445">
    <property type="entry name" value="(Trans)glycosidases"/>
    <property type="match status" value="1"/>
</dbReference>
<dbReference type="AlphaFoldDB" id="B7QD77"/>
<evidence type="ECO:0000256" key="1">
    <source>
        <dbReference type="ARBA" id="ARBA00023157"/>
    </source>
</evidence>
<dbReference type="Gene3D" id="3.20.20.80">
    <property type="entry name" value="Glycosidases"/>
    <property type="match status" value="1"/>
</dbReference>
<keyword evidence="4" id="KW-0378">Hydrolase</keyword>
<dbReference type="VEuPathDB" id="VectorBase:ISCI012985"/>
<dbReference type="PROSITE" id="PS51257">
    <property type="entry name" value="PROKAR_LIPOPROTEIN"/>
    <property type="match status" value="1"/>
</dbReference>
<evidence type="ECO:0000313" key="4">
    <source>
        <dbReference type="EMBL" id="EEC16799.1"/>
    </source>
</evidence>
<name>B7QD77_IXOSC</name>
<evidence type="ECO:0000259" key="3">
    <source>
        <dbReference type="PROSITE" id="PS51910"/>
    </source>
</evidence>
<dbReference type="Pfam" id="PF00704">
    <property type="entry name" value="Glyco_hydro_18"/>
    <property type="match status" value="1"/>
</dbReference>
<dbReference type="InterPro" id="IPR050314">
    <property type="entry name" value="Glycosyl_Hydrlase_18"/>
</dbReference>
<reference evidence="4 6" key="1">
    <citation type="submission" date="2008-03" db="EMBL/GenBank/DDBJ databases">
        <title>Annotation of Ixodes scapularis.</title>
        <authorList>
            <consortium name="Ixodes scapularis Genome Project Consortium"/>
            <person name="Caler E."/>
            <person name="Hannick L.I."/>
            <person name="Bidwell S."/>
            <person name="Joardar V."/>
            <person name="Thiagarajan M."/>
            <person name="Amedeo P."/>
            <person name="Galinsky K.J."/>
            <person name="Schobel S."/>
            <person name="Inman J."/>
            <person name="Hostetler J."/>
            <person name="Miller J."/>
            <person name="Hammond M."/>
            <person name="Megy K."/>
            <person name="Lawson D."/>
            <person name="Kodira C."/>
            <person name="Sutton G."/>
            <person name="Meyer J."/>
            <person name="Hill C.A."/>
            <person name="Birren B."/>
            <person name="Nene V."/>
            <person name="Collins F."/>
            <person name="Alarcon-Chaidez F."/>
            <person name="Wikel S."/>
            <person name="Strausberg R."/>
        </authorList>
    </citation>
    <scope>NUCLEOTIDE SEQUENCE [LARGE SCALE GENOMIC DNA]</scope>
    <source>
        <strain evidence="6">Wikel</strain>
        <strain evidence="4">Wikel colony</strain>
    </source>
</reference>
<dbReference type="VEuPathDB" id="VectorBase:ISCW012985"/>
<dbReference type="GO" id="GO:0008843">
    <property type="term" value="F:endochitinase activity"/>
    <property type="evidence" value="ECO:0007669"/>
    <property type="project" value="UniProtKB-EC"/>
</dbReference>
<dbReference type="EMBL" id="DS911446">
    <property type="protein sequence ID" value="EEC16799.1"/>
    <property type="molecule type" value="Genomic_DNA"/>
</dbReference>
<dbReference type="VEuPathDB" id="VectorBase:ISCP_029125"/>
<organism>
    <name type="scientific">Ixodes scapularis</name>
    <name type="common">Black-legged tick</name>
    <name type="synonym">Deer tick</name>
    <dbReference type="NCBI Taxonomy" id="6945"/>
    <lineage>
        <taxon>Eukaryota</taxon>
        <taxon>Metazoa</taxon>
        <taxon>Ecdysozoa</taxon>
        <taxon>Arthropoda</taxon>
        <taxon>Chelicerata</taxon>
        <taxon>Arachnida</taxon>
        <taxon>Acari</taxon>
        <taxon>Parasitiformes</taxon>
        <taxon>Ixodida</taxon>
        <taxon>Ixodoidea</taxon>
        <taxon>Ixodidae</taxon>
        <taxon>Ixodinae</taxon>
        <taxon>Ixodes</taxon>
    </lineage>
</organism>
<sequence>MRAMDAAIVVLSLAAIACSASAQRTPSQKVFLCYWASWSYYRVGNGKFSAKQMESTPCTHLIYAYAKIVNGVIAPMDPHLEIQGNGMYRRFNALKRSSRGLKTLISVGGWTEGSQRFSKMASSQCGRRTFVDSVESFLDRHGFDGIDIDWRYPTQRGGSSEDKENFALLLEDLRGTLDKKHRTLTVTVPALKQTISAAYDVSELSKHVDFMSVTAFDLFGPWNSFTGHPAPLRGRTDDSSHTLNVETSIENWISEGVDVSKLVLGMPLYGRTYTLEDPSEHGFNAPTSGPGKSGPFTKEAGMLGYNEICTLLSSRGWDVTRDPDVNAPVMVKGDQWIGFDDAGSLTKKVRLGERWKRAETPECRECLHHELSYLGEHFSISSDVE</sequence>
<dbReference type="GO" id="GO:0004568">
    <property type="term" value="F:chitinase activity"/>
    <property type="evidence" value="ECO:0000318"/>
    <property type="project" value="GO_Central"/>
</dbReference>
<feature type="signal peptide" evidence="2">
    <location>
        <begin position="1"/>
        <end position="22"/>
    </location>
</feature>
<keyword evidence="4" id="KW-0326">Glycosidase</keyword>
<dbReference type="GO" id="GO:0006032">
    <property type="term" value="P:chitin catabolic process"/>
    <property type="evidence" value="ECO:0000318"/>
    <property type="project" value="GO_Central"/>
</dbReference>
<dbReference type="InParanoid" id="B7QD77"/>
<dbReference type="GO" id="GO:0005975">
    <property type="term" value="P:carbohydrate metabolic process"/>
    <property type="evidence" value="ECO:0007669"/>
    <property type="project" value="InterPro"/>
</dbReference>
<dbReference type="FunFam" id="3.10.50.10:FF:000001">
    <property type="entry name" value="Chitinase 3-like 1"/>
    <property type="match status" value="1"/>
</dbReference>
<accession>B7QD77</accession>
<keyword evidence="2" id="KW-0732">Signal</keyword>
<proteinExistence type="predicted"/>
<dbReference type="PaxDb" id="6945-B7QD77"/>
<dbReference type="InterPro" id="IPR001223">
    <property type="entry name" value="Glyco_hydro18_cat"/>
</dbReference>
<feature type="chain" id="PRO_5010826837" evidence="2">
    <location>
        <begin position="23"/>
        <end position="385"/>
    </location>
</feature>
<evidence type="ECO:0000313" key="5">
    <source>
        <dbReference type="EnsemblMetazoa" id="ISCW012985-PA"/>
    </source>
</evidence>
<dbReference type="PANTHER" id="PTHR11177:SF360">
    <property type="entry name" value="CHITINASE 4-RELATED"/>
    <property type="match status" value="1"/>
</dbReference>
<dbReference type="Proteomes" id="UP000001555">
    <property type="component" value="Unassembled WGS sequence"/>
</dbReference>
<reference evidence="5" key="2">
    <citation type="submission" date="2020-05" db="UniProtKB">
        <authorList>
            <consortium name="EnsemblMetazoa"/>
        </authorList>
    </citation>
    <scope>IDENTIFICATION</scope>
    <source>
        <strain evidence="5">wikel</strain>
    </source>
</reference>
<evidence type="ECO:0000256" key="2">
    <source>
        <dbReference type="SAM" id="SignalP"/>
    </source>
</evidence>
<dbReference type="FunCoup" id="B7QD77">
    <property type="interactions" value="36"/>
</dbReference>
<dbReference type="PROSITE" id="PS51910">
    <property type="entry name" value="GH18_2"/>
    <property type="match status" value="1"/>
</dbReference>
<evidence type="ECO:0000313" key="6">
    <source>
        <dbReference type="Proteomes" id="UP000001555"/>
    </source>
</evidence>
<dbReference type="Gene3D" id="3.10.50.10">
    <property type="match status" value="1"/>
</dbReference>
<dbReference type="EMBL" id="ABJB011109754">
    <property type="status" value="NOT_ANNOTATED_CDS"/>
    <property type="molecule type" value="Genomic_DNA"/>
</dbReference>
<dbReference type="InterPro" id="IPR011583">
    <property type="entry name" value="Chitinase_II/V-like_cat"/>
</dbReference>
<dbReference type="OrthoDB" id="76388at2759"/>
<dbReference type="SMART" id="SM00636">
    <property type="entry name" value="Glyco_18"/>
    <property type="match status" value="1"/>
</dbReference>
<keyword evidence="1" id="KW-1015">Disulfide bond</keyword>
<dbReference type="SUPFAM" id="SSF54556">
    <property type="entry name" value="Chitinase insertion domain"/>
    <property type="match status" value="1"/>
</dbReference>
<dbReference type="GO" id="GO:0008061">
    <property type="term" value="F:chitin binding"/>
    <property type="evidence" value="ECO:0007669"/>
    <property type="project" value="InterPro"/>
</dbReference>
<dbReference type="EC" id="3.2.1.14" evidence="4"/>
<dbReference type="HOGENOM" id="CLU_002833_3_1_1"/>
<dbReference type="PANTHER" id="PTHR11177">
    <property type="entry name" value="CHITINASE"/>
    <property type="match status" value="1"/>
</dbReference>
<dbReference type="InterPro" id="IPR029070">
    <property type="entry name" value="Chitinase_insertion_sf"/>
</dbReference>
<protein>
    <submittedName>
        <fullName evidence="4 5">Chitinase, putative</fullName>
        <ecNumber evidence="4">3.2.1.14</ecNumber>
    </submittedName>
</protein>
<dbReference type="EMBL" id="ABJB010977943">
    <property type="status" value="NOT_ANNOTATED_CDS"/>
    <property type="molecule type" value="Genomic_DNA"/>
</dbReference>
<gene>
    <name evidence="4" type="ORF">IscW_ISCW012985</name>
</gene>
<dbReference type="InterPro" id="IPR017853">
    <property type="entry name" value="GH"/>
</dbReference>